<dbReference type="InterPro" id="IPR045851">
    <property type="entry name" value="AMP-bd_C_sf"/>
</dbReference>
<evidence type="ECO:0000313" key="4">
    <source>
        <dbReference type="Proteomes" id="UP000715441"/>
    </source>
</evidence>
<evidence type="ECO:0000259" key="1">
    <source>
        <dbReference type="Pfam" id="PF00501"/>
    </source>
</evidence>
<dbReference type="PANTHER" id="PTHR43767">
    <property type="entry name" value="LONG-CHAIN-FATTY-ACID--COA LIGASE"/>
    <property type="match status" value="1"/>
</dbReference>
<comment type="caution">
    <text evidence="3">The sequence shown here is derived from an EMBL/GenBank/DDBJ whole genome shotgun (WGS) entry which is preliminary data.</text>
</comment>
<gene>
    <name evidence="3" type="ORF">HFP15_34830</name>
</gene>
<dbReference type="Pfam" id="PF00501">
    <property type="entry name" value="AMP-binding"/>
    <property type="match status" value="1"/>
</dbReference>
<dbReference type="InterPro" id="IPR042099">
    <property type="entry name" value="ANL_N_sf"/>
</dbReference>
<proteinExistence type="predicted"/>
<dbReference type="Gene3D" id="3.40.50.12780">
    <property type="entry name" value="N-terminal domain of ligase-like"/>
    <property type="match status" value="1"/>
</dbReference>
<name>A0ABX1JE36_9PSEU</name>
<dbReference type="Gene3D" id="3.30.300.30">
    <property type="match status" value="1"/>
</dbReference>
<accession>A0ABX1JE36</accession>
<dbReference type="Proteomes" id="UP000715441">
    <property type="component" value="Unassembled WGS sequence"/>
</dbReference>
<dbReference type="InterPro" id="IPR050237">
    <property type="entry name" value="ATP-dep_AMP-bd_enzyme"/>
</dbReference>
<reference evidence="3 4" key="1">
    <citation type="submission" date="2020-04" db="EMBL/GenBank/DDBJ databases">
        <title>Novel species.</title>
        <authorList>
            <person name="Teo W.F.A."/>
            <person name="Lipun K."/>
            <person name="Srisuk N."/>
            <person name="Duangmal K."/>
        </authorList>
    </citation>
    <scope>NUCLEOTIDE SEQUENCE [LARGE SCALE GENOMIC DNA]</scope>
    <source>
        <strain evidence="3 4">K13G38</strain>
    </source>
</reference>
<keyword evidence="3" id="KW-0436">Ligase</keyword>
<keyword evidence="4" id="KW-1185">Reference proteome</keyword>
<evidence type="ECO:0000259" key="2">
    <source>
        <dbReference type="Pfam" id="PF13193"/>
    </source>
</evidence>
<dbReference type="SUPFAM" id="SSF56801">
    <property type="entry name" value="Acetyl-CoA synthetase-like"/>
    <property type="match status" value="1"/>
</dbReference>
<dbReference type="PANTHER" id="PTHR43767:SF1">
    <property type="entry name" value="NONRIBOSOMAL PEPTIDE SYNTHASE PES1 (EUROFUNG)-RELATED"/>
    <property type="match status" value="1"/>
</dbReference>
<dbReference type="GO" id="GO:0016874">
    <property type="term" value="F:ligase activity"/>
    <property type="evidence" value="ECO:0007669"/>
    <property type="project" value="UniProtKB-KW"/>
</dbReference>
<dbReference type="EMBL" id="JAAXLS010000047">
    <property type="protein sequence ID" value="NKQ58048.1"/>
    <property type="molecule type" value="Genomic_DNA"/>
</dbReference>
<dbReference type="PROSITE" id="PS00455">
    <property type="entry name" value="AMP_BINDING"/>
    <property type="match status" value="1"/>
</dbReference>
<feature type="domain" description="AMP-dependent synthetase/ligase" evidence="1">
    <location>
        <begin position="16"/>
        <end position="363"/>
    </location>
</feature>
<sequence length="496" mass="53222">MAHVGQWTSFHRDFRPGGVALRFGDEQLTWLELDSRVARLAAGLRAEGIGPGDRFGLLLRNHPSFVELVLAAARLGAAFVPLNTMLTPPELSHIISHSGLRLLVTDASFSERLSATTHSVEKVFFVGAVPDGGRGFDELLSHGEAGYDPDLDPDAPLAICYTSGTTGLPKGAVLTHRSIEAMASSSIAAGGLGPADRALLPLPLPFTGSVIAVVMPIMKAGGTLRITAKFDATEVLDAIEKDRITFLIGVPTVFDAMLRAPGFGERDLSSLREVRIGGANVPAALVEEYLRRGIRLMGAYGLTEGGGFCLQVPRDRVAEKIGSSGRPLLGQQVKVLRADGTETVPGQVGELAVKGENIMKEYLDDLAATAAAIVDGWLRTGDLAVADDDGFLTIVDRAKDMLISGGLNVYPSEIENVLRRYPGVLEVAVVGVPDEKWGEVPKAYVVTDGTAPDFARVREFLAGYLAKYKLPKHFEVVEELPRTLSGKVLKRELRRR</sequence>
<feature type="domain" description="AMP-binding enzyme C-terminal" evidence="2">
    <location>
        <begin position="413"/>
        <end position="487"/>
    </location>
</feature>
<evidence type="ECO:0000313" key="3">
    <source>
        <dbReference type="EMBL" id="NKQ58048.1"/>
    </source>
</evidence>
<dbReference type="InterPro" id="IPR020845">
    <property type="entry name" value="AMP-binding_CS"/>
</dbReference>
<dbReference type="Pfam" id="PF13193">
    <property type="entry name" value="AMP-binding_C"/>
    <property type="match status" value="1"/>
</dbReference>
<dbReference type="RefSeq" id="WP_168521500.1">
    <property type="nucleotide sequence ID" value="NZ_JAAXLS010000047.1"/>
</dbReference>
<dbReference type="InterPro" id="IPR000873">
    <property type="entry name" value="AMP-dep_synth/lig_dom"/>
</dbReference>
<organism evidence="3 4">
    <name type="scientific">Amycolatopsis acididurans</name>
    <dbReference type="NCBI Taxonomy" id="2724524"/>
    <lineage>
        <taxon>Bacteria</taxon>
        <taxon>Bacillati</taxon>
        <taxon>Actinomycetota</taxon>
        <taxon>Actinomycetes</taxon>
        <taxon>Pseudonocardiales</taxon>
        <taxon>Pseudonocardiaceae</taxon>
        <taxon>Amycolatopsis</taxon>
    </lineage>
</organism>
<dbReference type="InterPro" id="IPR025110">
    <property type="entry name" value="AMP-bd_C"/>
</dbReference>
<protein>
    <submittedName>
        <fullName evidence="3">Long-chain fatty acid--CoA ligase</fullName>
    </submittedName>
</protein>